<dbReference type="AlphaFoldDB" id="A0A7W1X8K6"/>
<dbReference type="OrthoDB" id="64791at2"/>
<evidence type="ECO:0000256" key="4">
    <source>
        <dbReference type="SAM" id="MobiDB-lite"/>
    </source>
</evidence>
<keyword evidence="2 6" id="KW-0645">Protease</keyword>
<gene>
    <name evidence="6" type="ORF">H1164_03520</name>
</gene>
<dbReference type="NCBIfam" id="TIGR01543">
    <property type="entry name" value="proheadase_HK97"/>
    <property type="match status" value="1"/>
</dbReference>
<reference evidence="6 7" key="1">
    <citation type="submission" date="2020-07" db="EMBL/GenBank/DDBJ databases">
        <authorList>
            <person name="Feng H."/>
        </authorList>
    </citation>
    <scope>NUCLEOTIDE SEQUENCE [LARGE SCALE GENOMIC DNA]</scope>
    <source>
        <strain evidence="7">s-11</strain>
    </source>
</reference>
<evidence type="ECO:0000256" key="3">
    <source>
        <dbReference type="ARBA" id="ARBA00022801"/>
    </source>
</evidence>
<protein>
    <submittedName>
        <fullName evidence="6">HK97 family phage prohead protease</fullName>
    </submittedName>
</protein>
<evidence type="ECO:0000256" key="1">
    <source>
        <dbReference type="ARBA" id="ARBA00022612"/>
    </source>
</evidence>
<name>A0A7W1X8K6_9BACL</name>
<feature type="region of interest" description="Disordered" evidence="4">
    <location>
        <begin position="173"/>
        <end position="197"/>
    </location>
</feature>
<evidence type="ECO:0000259" key="5">
    <source>
        <dbReference type="Pfam" id="PF04586"/>
    </source>
</evidence>
<evidence type="ECO:0000313" key="6">
    <source>
        <dbReference type="EMBL" id="MBA4541972.1"/>
    </source>
</evidence>
<dbReference type="RefSeq" id="WP_033100516.1">
    <property type="nucleotide sequence ID" value="NZ_JACEIP010000003.1"/>
</dbReference>
<dbReference type="InterPro" id="IPR054613">
    <property type="entry name" value="Peptidase_S78_dom"/>
</dbReference>
<dbReference type="GO" id="GO:0006508">
    <property type="term" value="P:proteolysis"/>
    <property type="evidence" value="ECO:0007669"/>
    <property type="project" value="UniProtKB-KW"/>
</dbReference>
<proteinExistence type="predicted"/>
<dbReference type="EMBL" id="JACEIP010000003">
    <property type="protein sequence ID" value="MBA4541972.1"/>
    <property type="molecule type" value="Genomic_DNA"/>
</dbReference>
<evidence type="ECO:0000313" key="7">
    <source>
        <dbReference type="Proteomes" id="UP000530514"/>
    </source>
</evidence>
<keyword evidence="7" id="KW-1185">Reference proteome</keyword>
<dbReference type="Pfam" id="PF04586">
    <property type="entry name" value="Peptidase_S78"/>
    <property type="match status" value="1"/>
</dbReference>
<comment type="caution">
    <text evidence="6">The sequence shown here is derived from an EMBL/GenBank/DDBJ whole genome shotgun (WGS) entry which is preliminary data.</text>
</comment>
<sequence>MGEQAKKETFVEKRFNMLAEFQDVKQADDGYVYIEGYASTFNEDLDGETVAKDAFSETLNDYKLNPVVLANHTNSVESVVGQTVDAKVDEAGLWVRVKLSNSPDPFTSMVREKVKEGTLRAFSIGGLFQYDYPIIKKVKLLEISIVGIPANPYALFSMAKAWKGLEIEERKTVLDTNGDQAEEPGQKELGEPEPFDAIGDPAIEEQVDYRQQAFEELTKTQLEINQILGGL</sequence>
<organism evidence="6 7">
    <name type="scientific">Thermoactinomyces daqus</name>
    <dbReference type="NCBI Taxonomy" id="1329516"/>
    <lineage>
        <taxon>Bacteria</taxon>
        <taxon>Bacillati</taxon>
        <taxon>Bacillota</taxon>
        <taxon>Bacilli</taxon>
        <taxon>Bacillales</taxon>
        <taxon>Thermoactinomycetaceae</taxon>
        <taxon>Thermoactinomyces</taxon>
    </lineage>
</organism>
<accession>A0A7W1X8K6</accession>
<dbReference type="InterPro" id="IPR006433">
    <property type="entry name" value="Prohead_protease"/>
</dbReference>
<feature type="domain" description="Prohead serine protease" evidence="5">
    <location>
        <begin position="25"/>
        <end position="154"/>
    </location>
</feature>
<evidence type="ECO:0000256" key="2">
    <source>
        <dbReference type="ARBA" id="ARBA00022670"/>
    </source>
</evidence>
<dbReference type="Proteomes" id="UP000530514">
    <property type="component" value="Unassembled WGS sequence"/>
</dbReference>
<keyword evidence="3" id="KW-0378">Hydrolase</keyword>
<keyword evidence="1" id="KW-1188">Viral release from host cell</keyword>
<dbReference type="GO" id="GO:0008233">
    <property type="term" value="F:peptidase activity"/>
    <property type="evidence" value="ECO:0007669"/>
    <property type="project" value="UniProtKB-KW"/>
</dbReference>